<keyword evidence="3" id="KW-1133">Transmembrane helix</keyword>
<evidence type="ECO:0000313" key="6">
    <source>
        <dbReference type="Proteomes" id="UP001239462"/>
    </source>
</evidence>
<feature type="transmembrane region" description="Helical" evidence="3">
    <location>
        <begin position="110"/>
        <end position="128"/>
    </location>
</feature>
<dbReference type="PANTHER" id="PTHR43395:SF10">
    <property type="entry name" value="CHEMOTAXIS PROTEIN CHEA"/>
    <property type="match status" value="1"/>
</dbReference>
<name>A0ABT7PP90_9BACT</name>
<dbReference type="Pfam" id="PF02518">
    <property type="entry name" value="HATPase_c"/>
    <property type="match status" value="1"/>
</dbReference>
<protein>
    <recommendedName>
        <fullName evidence="2">histidine kinase</fullName>
        <ecNumber evidence="2">2.7.13.3</ecNumber>
    </recommendedName>
</protein>
<sequence length="676" mass="75152">MSSDHPIDRWIEFCLPEDTTQEDAESVRRSRLVVLLLTLGFCAAYVYSVYYIVLGTTCSNIGPQQALVTVPVIFFLFRRYRSVWLVGNLLGLTCTVGVGFPIVFTGGVHSSALSWLFFGPLVAVILAGRQSGIIWFVVSAIFVLVLMAVSDQPWYPESEIPQNLANVQAAVVSLGLISVVTATAWSFGAAQEAATFKLHAANEIAEQARREAESAHADSLLVLDNVIEGLAIVNLAGDFVGPPSAIFQRWFSCPVAGVKLWTWFEGTDQRLAESFEMNWEQLSSDWMPLELAIDQLPKSFDFEGASYELTYRPVVIDDQLRHILVICTDVTAEREFKLASELQREQLTIFTRFVRDPGSVRGFMDEADRLVSDLTTGIGTLAEQKRWVHTLKGNSAIFGLNSFSRWLHRLEDELEEIDGAYDAARWEALETQWIAVRARLSTIVSMEDIDHVTVDKKDFEQTLQAVESGVGGPLLAALMRRWTWDPVDRRLELLAERASQLAERLGKTGVEVNVEAENVRRPPGPDWNAFWGSVVHVVRNAIDHGIESPDDRLKSGKESAGKVTLRAWEEDEQFVFEVSDDGAGIDWLKVAERCQSLGLTCDSTDELQDAVFADGVTTKDMATEVSGRGVGMAAVREACQALGGDIEIESSLGKGTKFRFNFPTYHMQPDAMLFYI</sequence>
<feature type="transmembrane region" description="Helical" evidence="3">
    <location>
        <begin position="32"/>
        <end position="54"/>
    </location>
</feature>
<dbReference type="InterPro" id="IPR008207">
    <property type="entry name" value="Sig_transdc_His_kin_Hpt_dom"/>
</dbReference>
<feature type="transmembrane region" description="Helical" evidence="3">
    <location>
        <begin position="133"/>
        <end position="150"/>
    </location>
</feature>
<reference evidence="5 6" key="1">
    <citation type="submission" date="2023-06" db="EMBL/GenBank/DDBJ databases">
        <title>Roseiconus lacunae JC819 isolated from Gulf of Mannar region, Tamil Nadu.</title>
        <authorList>
            <person name="Pk S."/>
            <person name="Ch S."/>
            <person name="Ch V.R."/>
        </authorList>
    </citation>
    <scope>NUCLEOTIDE SEQUENCE [LARGE SCALE GENOMIC DNA]</scope>
    <source>
        <strain evidence="5 6">JC819</strain>
    </source>
</reference>
<evidence type="ECO:0000256" key="3">
    <source>
        <dbReference type="SAM" id="Phobius"/>
    </source>
</evidence>
<evidence type="ECO:0000256" key="2">
    <source>
        <dbReference type="ARBA" id="ARBA00012438"/>
    </source>
</evidence>
<feature type="transmembrane region" description="Helical" evidence="3">
    <location>
        <begin position="60"/>
        <end position="77"/>
    </location>
</feature>
<keyword evidence="5" id="KW-0067">ATP-binding</keyword>
<dbReference type="Proteomes" id="UP001239462">
    <property type="component" value="Unassembled WGS sequence"/>
</dbReference>
<evidence type="ECO:0000259" key="4">
    <source>
        <dbReference type="PROSITE" id="PS50109"/>
    </source>
</evidence>
<dbReference type="PRINTS" id="PR00344">
    <property type="entry name" value="BCTRLSENSOR"/>
</dbReference>
<dbReference type="InterPro" id="IPR036890">
    <property type="entry name" value="HATPase_C_sf"/>
</dbReference>
<dbReference type="CDD" id="cd00088">
    <property type="entry name" value="HPT"/>
    <property type="match status" value="1"/>
</dbReference>
<dbReference type="EMBL" id="JASZZN010000020">
    <property type="protein sequence ID" value="MDM4018322.1"/>
    <property type="molecule type" value="Genomic_DNA"/>
</dbReference>
<keyword evidence="5" id="KW-0547">Nucleotide-binding</keyword>
<dbReference type="InterPro" id="IPR036641">
    <property type="entry name" value="HPT_dom_sf"/>
</dbReference>
<evidence type="ECO:0000313" key="5">
    <source>
        <dbReference type="EMBL" id="MDM4018322.1"/>
    </source>
</evidence>
<comment type="caution">
    <text evidence="5">The sequence shown here is derived from an EMBL/GenBank/DDBJ whole genome shotgun (WGS) entry which is preliminary data.</text>
</comment>
<dbReference type="InterPro" id="IPR004358">
    <property type="entry name" value="Sig_transdc_His_kin-like_C"/>
</dbReference>
<organism evidence="5 6">
    <name type="scientific">Roseiconus lacunae</name>
    <dbReference type="NCBI Taxonomy" id="2605694"/>
    <lineage>
        <taxon>Bacteria</taxon>
        <taxon>Pseudomonadati</taxon>
        <taxon>Planctomycetota</taxon>
        <taxon>Planctomycetia</taxon>
        <taxon>Pirellulales</taxon>
        <taxon>Pirellulaceae</taxon>
        <taxon>Roseiconus</taxon>
    </lineage>
</organism>
<dbReference type="GO" id="GO:0005524">
    <property type="term" value="F:ATP binding"/>
    <property type="evidence" value="ECO:0007669"/>
    <property type="project" value="UniProtKB-KW"/>
</dbReference>
<dbReference type="InterPro" id="IPR005467">
    <property type="entry name" value="His_kinase_dom"/>
</dbReference>
<accession>A0ABT7PP90</accession>
<dbReference type="Pfam" id="PF01627">
    <property type="entry name" value="Hpt"/>
    <property type="match status" value="1"/>
</dbReference>
<proteinExistence type="predicted"/>
<dbReference type="RefSeq" id="WP_289166099.1">
    <property type="nucleotide sequence ID" value="NZ_JASZZN010000020.1"/>
</dbReference>
<dbReference type="PANTHER" id="PTHR43395">
    <property type="entry name" value="SENSOR HISTIDINE KINASE CHEA"/>
    <property type="match status" value="1"/>
</dbReference>
<dbReference type="EC" id="2.7.13.3" evidence="2"/>
<dbReference type="Gene3D" id="1.20.120.160">
    <property type="entry name" value="HPT domain"/>
    <property type="match status" value="1"/>
</dbReference>
<feature type="domain" description="Histidine kinase" evidence="4">
    <location>
        <begin position="534"/>
        <end position="666"/>
    </location>
</feature>
<dbReference type="InterPro" id="IPR003594">
    <property type="entry name" value="HATPase_dom"/>
</dbReference>
<dbReference type="InterPro" id="IPR051315">
    <property type="entry name" value="Bact_Chemotaxis_CheA"/>
</dbReference>
<keyword evidence="3" id="KW-0472">Membrane</keyword>
<gene>
    <name evidence="5" type="ORF">QTN89_22920</name>
</gene>
<keyword evidence="6" id="KW-1185">Reference proteome</keyword>
<comment type="catalytic activity">
    <reaction evidence="1">
        <text>ATP + protein L-histidine = ADP + protein N-phospho-L-histidine.</text>
        <dbReference type="EC" id="2.7.13.3"/>
    </reaction>
</comment>
<dbReference type="SUPFAM" id="SSF55874">
    <property type="entry name" value="ATPase domain of HSP90 chaperone/DNA topoisomerase II/histidine kinase"/>
    <property type="match status" value="1"/>
</dbReference>
<dbReference type="Gene3D" id="3.30.565.10">
    <property type="entry name" value="Histidine kinase-like ATPase, C-terminal domain"/>
    <property type="match status" value="1"/>
</dbReference>
<dbReference type="SMART" id="SM00387">
    <property type="entry name" value="HATPase_c"/>
    <property type="match status" value="1"/>
</dbReference>
<dbReference type="SUPFAM" id="SSF47226">
    <property type="entry name" value="Histidine-containing phosphotransfer domain, HPT domain"/>
    <property type="match status" value="1"/>
</dbReference>
<feature type="transmembrane region" description="Helical" evidence="3">
    <location>
        <begin position="84"/>
        <end position="104"/>
    </location>
</feature>
<evidence type="ECO:0000256" key="1">
    <source>
        <dbReference type="ARBA" id="ARBA00000085"/>
    </source>
</evidence>
<dbReference type="PROSITE" id="PS50109">
    <property type="entry name" value="HIS_KIN"/>
    <property type="match status" value="1"/>
</dbReference>
<keyword evidence="3" id="KW-0812">Transmembrane</keyword>